<evidence type="ECO:0000256" key="2">
    <source>
        <dbReference type="ARBA" id="ARBA00022741"/>
    </source>
</evidence>
<dbReference type="AlphaFoldDB" id="X6MXZ5"/>
<dbReference type="OrthoDB" id="6373531at2759"/>
<dbReference type="GO" id="GO:0005524">
    <property type="term" value="F:ATP binding"/>
    <property type="evidence" value="ECO:0007669"/>
    <property type="project" value="UniProtKB-KW"/>
</dbReference>
<dbReference type="GO" id="GO:0003677">
    <property type="term" value="F:DNA binding"/>
    <property type="evidence" value="ECO:0007669"/>
    <property type="project" value="InterPro"/>
</dbReference>
<name>X6MXZ5_RETFI</name>
<dbReference type="EMBL" id="ASPP01015726">
    <property type="protein sequence ID" value="ETO17945.1"/>
    <property type="molecule type" value="Genomic_DNA"/>
</dbReference>
<dbReference type="Pfam" id="PF01078">
    <property type="entry name" value="Mg_chelatase"/>
    <property type="match status" value="1"/>
</dbReference>
<dbReference type="InterPro" id="IPR000523">
    <property type="entry name" value="Mg_chelatse_chII-like_cat_dom"/>
</dbReference>
<evidence type="ECO:0000256" key="3">
    <source>
        <dbReference type="ARBA" id="ARBA00022840"/>
    </source>
</evidence>
<keyword evidence="3" id="KW-0067">ATP-binding</keyword>
<dbReference type="Proteomes" id="UP000023152">
    <property type="component" value="Unassembled WGS sequence"/>
</dbReference>
<evidence type="ECO:0000313" key="6">
    <source>
        <dbReference type="Proteomes" id="UP000023152"/>
    </source>
</evidence>
<dbReference type="InterPro" id="IPR003593">
    <property type="entry name" value="AAA+_ATPase"/>
</dbReference>
<keyword evidence="6" id="KW-1185">Reference proteome</keyword>
<dbReference type="Pfam" id="PF13335">
    <property type="entry name" value="Mg_chelatase_C"/>
    <property type="match status" value="1"/>
</dbReference>
<organism evidence="5 6">
    <name type="scientific">Reticulomyxa filosa</name>
    <dbReference type="NCBI Taxonomy" id="46433"/>
    <lineage>
        <taxon>Eukaryota</taxon>
        <taxon>Sar</taxon>
        <taxon>Rhizaria</taxon>
        <taxon>Retaria</taxon>
        <taxon>Foraminifera</taxon>
        <taxon>Monothalamids</taxon>
        <taxon>Reticulomyxidae</taxon>
        <taxon>Reticulomyxa</taxon>
    </lineage>
</organism>
<sequence length="253" mass="27574">MVGPPGSGKSMLAKRLPALLPPLSSEEVLDISVITSIAGMMNNEEGIVTKRPFRDPHSSPSMAAIVGGGKQAKPGEITLAHQGVLFLDELPEFSRDVLESLRQPIENGTITIARVNSHITYPSRFQLIAAMNPCKCGYFGDIKATCSKAPKCAEDYQSKISGPLLDRFDIRVDVPHINAFEVEDNDAESTSDVAKRIGSAIDIQKERYKGLGFSVNALVDGEVLIKFTEMDNASKNFLKNAVEKFSKARSNQY</sequence>
<dbReference type="PANTHER" id="PTHR32039:SF7">
    <property type="entry name" value="COMPETENCE PROTEIN COMM"/>
    <property type="match status" value="1"/>
</dbReference>
<feature type="domain" description="MCM C-terminal AAA(+) ATPase" evidence="4">
    <location>
        <begin position="75"/>
        <end position="170"/>
    </location>
</feature>
<dbReference type="InterPro" id="IPR045006">
    <property type="entry name" value="CHLI-like"/>
</dbReference>
<comment type="caution">
    <text evidence="5">The sequence shown here is derived from an EMBL/GenBank/DDBJ whole genome shotgun (WGS) entry which is preliminary data.</text>
</comment>
<evidence type="ECO:0000256" key="1">
    <source>
        <dbReference type="ARBA" id="ARBA00005173"/>
    </source>
</evidence>
<proteinExistence type="predicted"/>
<dbReference type="PROSITE" id="PS50051">
    <property type="entry name" value="MCM_2"/>
    <property type="match status" value="1"/>
</dbReference>
<evidence type="ECO:0000313" key="5">
    <source>
        <dbReference type="EMBL" id="ETO17945.1"/>
    </source>
</evidence>
<dbReference type="PANTHER" id="PTHR32039">
    <property type="entry name" value="MAGNESIUM-CHELATASE SUBUNIT CHLI"/>
    <property type="match status" value="1"/>
</dbReference>
<dbReference type="Gene3D" id="3.40.50.300">
    <property type="entry name" value="P-loop containing nucleotide triphosphate hydrolases"/>
    <property type="match status" value="1"/>
</dbReference>
<dbReference type="UniPathway" id="UPA00668"/>
<accession>X6MXZ5</accession>
<dbReference type="InterPro" id="IPR027417">
    <property type="entry name" value="P-loop_NTPase"/>
</dbReference>
<dbReference type="InterPro" id="IPR001208">
    <property type="entry name" value="MCM_dom"/>
</dbReference>
<dbReference type="SUPFAM" id="SSF52540">
    <property type="entry name" value="P-loop containing nucleoside triphosphate hydrolases"/>
    <property type="match status" value="1"/>
</dbReference>
<protein>
    <submittedName>
        <fullName evidence="5">Magnesium chelatase subunit D/I family protein</fullName>
    </submittedName>
</protein>
<dbReference type="SMART" id="SM00382">
    <property type="entry name" value="AAA"/>
    <property type="match status" value="1"/>
</dbReference>
<dbReference type="InterPro" id="IPR025158">
    <property type="entry name" value="Mg_chelat-rel_C"/>
</dbReference>
<evidence type="ECO:0000259" key="4">
    <source>
        <dbReference type="PROSITE" id="PS50051"/>
    </source>
</evidence>
<gene>
    <name evidence="5" type="ORF">RFI_19359</name>
</gene>
<dbReference type="GO" id="GO:0015995">
    <property type="term" value="P:chlorophyll biosynthetic process"/>
    <property type="evidence" value="ECO:0007669"/>
    <property type="project" value="UniProtKB-UniPathway"/>
</dbReference>
<keyword evidence="2" id="KW-0547">Nucleotide-binding</keyword>
<reference evidence="5 6" key="1">
    <citation type="journal article" date="2013" name="Curr. Biol.">
        <title>The Genome of the Foraminiferan Reticulomyxa filosa.</title>
        <authorList>
            <person name="Glockner G."/>
            <person name="Hulsmann N."/>
            <person name="Schleicher M."/>
            <person name="Noegel A.A."/>
            <person name="Eichinger L."/>
            <person name="Gallinger C."/>
            <person name="Pawlowski J."/>
            <person name="Sierra R."/>
            <person name="Euteneuer U."/>
            <person name="Pillet L."/>
            <person name="Moustafa A."/>
            <person name="Platzer M."/>
            <person name="Groth M."/>
            <person name="Szafranski K."/>
            <person name="Schliwa M."/>
        </authorList>
    </citation>
    <scope>NUCLEOTIDE SEQUENCE [LARGE SCALE GENOMIC DNA]</scope>
</reference>
<comment type="pathway">
    <text evidence="1">Porphyrin-containing compound metabolism; chlorophyll biosynthesis.</text>
</comment>